<organism evidence="5 6">
    <name type="scientific">Candidatus Avoscillospira stercorigallinarum</name>
    <dbReference type="NCBI Taxonomy" id="2840708"/>
    <lineage>
        <taxon>Bacteria</taxon>
        <taxon>Bacillati</taxon>
        <taxon>Bacillota</taxon>
        <taxon>Clostridia</taxon>
        <taxon>Eubacteriales</taxon>
        <taxon>Oscillospiraceae</taxon>
        <taxon>Oscillospiraceae incertae sedis</taxon>
        <taxon>Candidatus Avoscillospira</taxon>
    </lineage>
</organism>
<dbReference type="EMBL" id="DVFN01000068">
    <property type="protein sequence ID" value="HIQ69591.1"/>
    <property type="molecule type" value="Genomic_DNA"/>
</dbReference>
<reference evidence="5" key="2">
    <citation type="journal article" date="2021" name="PeerJ">
        <title>Extensive microbial diversity within the chicken gut microbiome revealed by metagenomics and culture.</title>
        <authorList>
            <person name="Gilroy R."/>
            <person name="Ravi A."/>
            <person name="Getino M."/>
            <person name="Pursley I."/>
            <person name="Horton D.L."/>
            <person name="Alikhan N.F."/>
            <person name="Baker D."/>
            <person name="Gharbi K."/>
            <person name="Hall N."/>
            <person name="Watson M."/>
            <person name="Adriaenssens E.M."/>
            <person name="Foster-Nyarko E."/>
            <person name="Jarju S."/>
            <person name="Secka A."/>
            <person name="Antonio M."/>
            <person name="Oren A."/>
            <person name="Chaudhuri R.R."/>
            <person name="La Ragione R."/>
            <person name="Hildebrand F."/>
            <person name="Pallen M.J."/>
        </authorList>
    </citation>
    <scope>NUCLEOTIDE SEQUENCE</scope>
    <source>
        <strain evidence="5">ChiSjej2B20-13462</strain>
    </source>
</reference>
<dbReference type="PANTHER" id="PTHR33744">
    <property type="entry name" value="CARBOHYDRATE DIACID REGULATOR"/>
    <property type="match status" value="1"/>
</dbReference>
<feature type="domain" description="PucR C-terminal helix-turn-helix" evidence="3">
    <location>
        <begin position="310"/>
        <end position="365"/>
    </location>
</feature>
<dbReference type="InterPro" id="IPR051448">
    <property type="entry name" value="CdaR-like_regulators"/>
</dbReference>
<dbReference type="PANTHER" id="PTHR33744:SF15">
    <property type="entry name" value="CARBOHYDRATE DIACID REGULATOR"/>
    <property type="match status" value="1"/>
</dbReference>
<dbReference type="Pfam" id="PF17853">
    <property type="entry name" value="GGDEF_2"/>
    <property type="match status" value="1"/>
</dbReference>
<accession>A0A9D1CNA7</accession>
<evidence type="ECO:0000259" key="4">
    <source>
        <dbReference type="Pfam" id="PF17853"/>
    </source>
</evidence>
<evidence type="ECO:0000313" key="6">
    <source>
        <dbReference type="Proteomes" id="UP000886874"/>
    </source>
</evidence>
<protein>
    <submittedName>
        <fullName evidence="5">Helix-turn-helix domain-containing protein</fullName>
    </submittedName>
</protein>
<evidence type="ECO:0000256" key="1">
    <source>
        <dbReference type="ARBA" id="ARBA00006754"/>
    </source>
</evidence>
<dbReference type="InterPro" id="IPR008599">
    <property type="entry name" value="Diacid_rec"/>
</dbReference>
<sequence length="405" mass="45018">MFITPDDGRRIVEELHASIGRDINIMDRSGIIIASSNPHRIGQPHATAQRLIREHLPVLEVTAAEAGDGMQEGVNLPIQVDGVCEGVIGITGPCSAVREFGKIAKKMTEILLLTRRQETQAAQRNQARRLFLEAWLFDREPDWQAFALRGSLLNLDIHQPHCLAVLMPGNGADWSELTRTRLLQHMEGLLRRRTDIVHAVVNGRLLLLFEGEAAGLAQPLLQSVLDACRQMGQILLAGLSSVVTRCEALPGCYAEAKMAAATATADCPIRVYSSTSLEFILRSIDATVQRDVVRAVLGALPKQEAEEAVAYLRLYFDCDGNIERAAERACVHKNTFRYHMSKIARATGCSIQQPSGLVMLYLILKFYENLRNTPQHSQAISSRKLVPFNFTSTLYHEMHPICFTE</sequence>
<dbReference type="AlphaFoldDB" id="A0A9D1CNA7"/>
<evidence type="ECO:0000259" key="2">
    <source>
        <dbReference type="Pfam" id="PF05651"/>
    </source>
</evidence>
<comment type="caution">
    <text evidence="5">The sequence shown here is derived from an EMBL/GenBank/DDBJ whole genome shotgun (WGS) entry which is preliminary data.</text>
</comment>
<feature type="domain" description="CdaR GGDEF-like" evidence="4">
    <location>
        <begin position="145"/>
        <end position="261"/>
    </location>
</feature>
<comment type="similarity">
    <text evidence="1">Belongs to the CdaR family.</text>
</comment>
<evidence type="ECO:0000313" key="5">
    <source>
        <dbReference type="EMBL" id="HIQ69591.1"/>
    </source>
</evidence>
<gene>
    <name evidence="5" type="ORF">IAA67_04585</name>
</gene>
<dbReference type="Gene3D" id="1.10.10.2840">
    <property type="entry name" value="PucR C-terminal helix-turn-helix domain"/>
    <property type="match status" value="1"/>
</dbReference>
<dbReference type="InterPro" id="IPR025736">
    <property type="entry name" value="PucR_C-HTH_dom"/>
</dbReference>
<proteinExistence type="inferred from homology"/>
<dbReference type="Pfam" id="PF13556">
    <property type="entry name" value="HTH_30"/>
    <property type="match status" value="1"/>
</dbReference>
<feature type="domain" description="Putative sugar diacid recognition" evidence="2">
    <location>
        <begin position="8"/>
        <end position="135"/>
    </location>
</feature>
<evidence type="ECO:0000259" key="3">
    <source>
        <dbReference type="Pfam" id="PF13556"/>
    </source>
</evidence>
<name>A0A9D1CNA7_9FIRM</name>
<dbReference type="Proteomes" id="UP000886874">
    <property type="component" value="Unassembled WGS sequence"/>
</dbReference>
<dbReference type="InterPro" id="IPR041522">
    <property type="entry name" value="CdaR_GGDEF"/>
</dbReference>
<dbReference type="InterPro" id="IPR042070">
    <property type="entry name" value="PucR_C-HTH_sf"/>
</dbReference>
<reference evidence="5" key="1">
    <citation type="submission" date="2020-10" db="EMBL/GenBank/DDBJ databases">
        <authorList>
            <person name="Gilroy R."/>
        </authorList>
    </citation>
    <scope>NUCLEOTIDE SEQUENCE</scope>
    <source>
        <strain evidence="5">ChiSjej2B20-13462</strain>
    </source>
</reference>
<dbReference type="Pfam" id="PF05651">
    <property type="entry name" value="Diacid_rec"/>
    <property type="match status" value="1"/>
</dbReference>